<comment type="caution">
    <text evidence="2">The sequence shown here is derived from an EMBL/GenBank/DDBJ whole genome shotgun (WGS) entry which is preliminary data.</text>
</comment>
<gene>
    <name evidence="2" type="ORF">MFIFM68171_03347</name>
</gene>
<evidence type="ECO:0000256" key="1">
    <source>
        <dbReference type="SAM" id="MobiDB-lite"/>
    </source>
</evidence>
<organism evidence="2 3">
    <name type="scientific">Madurella fahalii</name>
    <dbReference type="NCBI Taxonomy" id="1157608"/>
    <lineage>
        <taxon>Eukaryota</taxon>
        <taxon>Fungi</taxon>
        <taxon>Dikarya</taxon>
        <taxon>Ascomycota</taxon>
        <taxon>Pezizomycotina</taxon>
        <taxon>Sordariomycetes</taxon>
        <taxon>Sordariomycetidae</taxon>
        <taxon>Sordariales</taxon>
        <taxon>Sordariales incertae sedis</taxon>
        <taxon>Madurella</taxon>
    </lineage>
</organism>
<feature type="region of interest" description="Disordered" evidence="1">
    <location>
        <begin position="135"/>
        <end position="165"/>
    </location>
</feature>
<dbReference type="EMBL" id="BAAFSV010000002">
    <property type="protein sequence ID" value="GAB1313137.1"/>
    <property type="molecule type" value="Genomic_DNA"/>
</dbReference>
<dbReference type="RefSeq" id="XP_070914869.1">
    <property type="nucleotide sequence ID" value="XM_071058768.1"/>
</dbReference>
<evidence type="ECO:0000313" key="3">
    <source>
        <dbReference type="Proteomes" id="UP001628179"/>
    </source>
</evidence>
<evidence type="ECO:0000313" key="2">
    <source>
        <dbReference type="EMBL" id="GAB1313137.1"/>
    </source>
</evidence>
<dbReference type="Proteomes" id="UP001628179">
    <property type="component" value="Unassembled WGS sequence"/>
</dbReference>
<dbReference type="GeneID" id="98174091"/>
<keyword evidence="3" id="KW-1185">Reference proteome</keyword>
<sequence length="187" mass="19776">MKVPWLLPAVLGRGGAASALDSDIIVAAAAAGNQGFTSEGHGFFDKSIQHILQDNQNTHVSVEQCSQDGAPVSSPNPNAVCVYHVTFRSLHTYPQPNYTATQHSYEAPSIETLTVTHSVAAASFDDDLEIQQIVSSQDAKAPSTPSSSPPREEKEQGKTKNPAPVNRAIASTGAALVGVMLVFTVFF</sequence>
<proteinExistence type="predicted"/>
<name>A0ABQ0G5V2_9PEZI</name>
<protein>
    <submittedName>
        <fullName evidence="2">Uncharacterized protein</fullName>
    </submittedName>
</protein>
<reference evidence="2 3" key="1">
    <citation type="submission" date="2024-09" db="EMBL/GenBank/DDBJ databases">
        <title>Itraconazole resistance in Madurella fahalii resulting from another homologue of gene encoding cytochrome P450 14-alpha sterol demethylase (CYP51).</title>
        <authorList>
            <person name="Yoshioka I."/>
            <person name="Fahal A.H."/>
            <person name="Kaneko S."/>
            <person name="Yaguchi T."/>
        </authorList>
    </citation>
    <scope>NUCLEOTIDE SEQUENCE [LARGE SCALE GENOMIC DNA]</scope>
    <source>
        <strain evidence="2 3">IFM 68171</strain>
    </source>
</reference>
<accession>A0ABQ0G5V2</accession>